<dbReference type="OrthoDB" id="742600at2759"/>
<evidence type="ECO:0000313" key="2">
    <source>
        <dbReference type="EMBL" id="KAG1334287.1"/>
    </source>
</evidence>
<dbReference type="AlphaFoldDB" id="A0A8K0MXZ7"/>
<dbReference type="PANTHER" id="PTHR34537:SF1">
    <property type="entry name" value="OS08G0459300 PROTEIN"/>
    <property type="match status" value="1"/>
</dbReference>
<reference evidence="2" key="1">
    <citation type="journal article" date="2017" name="Gigascience">
        <title>The genome draft of coconut (Cocos nucifera).</title>
        <authorList>
            <person name="Xiao Y."/>
            <person name="Xu P."/>
            <person name="Fan H."/>
            <person name="Baudouin L."/>
            <person name="Xia W."/>
            <person name="Bocs S."/>
            <person name="Xu J."/>
            <person name="Li Q."/>
            <person name="Guo A."/>
            <person name="Zhou L."/>
            <person name="Li J."/>
            <person name="Wu Y."/>
            <person name="Ma Z."/>
            <person name="Armero A."/>
            <person name="Issali A.E."/>
            <person name="Liu N."/>
            <person name="Peng M."/>
            <person name="Yang Y."/>
        </authorList>
    </citation>
    <scope>NUCLEOTIDE SEQUENCE</scope>
    <source>
        <tissue evidence="2">Spear leaf of Hainan Tall coconut</tissue>
    </source>
</reference>
<reference evidence="2" key="2">
    <citation type="submission" date="2019-07" db="EMBL/GenBank/DDBJ databases">
        <authorList>
            <person name="Yang Y."/>
            <person name="Bocs S."/>
            <person name="Baudouin L."/>
        </authorList>
    </citation>
    <scope>NUCLEOTIDE SEQUENCE</scope>
    <source>
        <tissue evidence="2">Spear leaf of Hainan Tall coconut</tissue>
    </source>
</reference>
<name>A0A8K0MXZ7_COCNU</name>
<feature type="chain" id="PRO_5035455017" evidence="1">
    <location>
        <begin position="22"/>
        <end position="218"/>
    </location>
</feature>
<accession>A0A8K0MXZ7</accession>
<sequence>MASYAWILASCLLLFFSPASATDSTNNPADQLVAVINSNRTAHKSSKLFDSPGLGCIALQYIKAYQGQCDSVGDNKKPSDSSFADTFAPSCGVEAQTLAPITGRLLACQSSYVSPDQAFSDILIKNARSLQILYDKNHTQVGAAVSGKDGGAPYFWCVLFSSGKTNSTFVLEGGVVKTVHPGCFSGNNDDCSGAARLGMGLWPMVVGVLMAIVCAVGL</sequence>
<gene>
    <name evidence="2" type="ORF">COCNU_03G004060</name>
</gene>
<dbReference type="PANTHER" id="PTHR34537">
    <property type="entry name" value="OS08G0459300 PROTEIN"/>
    <property type="match status" value="1"/>
</dbReference>
<comment type="caution">
    <text evidence="2">The sequence shown here is derived from an EMBL/GenBank/DDBJ whole genome shotgun (WGS) entry which is preliminary data.</text>
</comment>
<proteinExistence type="predicted"/>
<keyword evidence="1" id="KW-0732">Signal</keyword>
<feature type="signal peptide" evidence="1">
    <location>
        <begin position="1"/>
        <end position="21"/>
    </location>
</feature>
<keyword evidence="3" id="KW-1185">Reference proteome</keyword>
<protein>
    <submittedName>
        <fullName evidence="2">Competence regulatory protein ComQ</fullName>
    </submittedName>
</protein>
<evidence type="ECO:0000313" key="3">
    <source>
        <dbReference type="Proteomes" id="UP000797356"/>
    </source>
</evidence>
<dbReference type="EMBL" id="CM017874">
    <property type="protein sequence ID" value="KAG1334287.1"/>
    <property type="molecule type" value="Genomic_DNA"/>
</dbReference>
<evidence type="ECO:0000256" key="1">
    <source>
        <dbReference type="SAM" id="SignalP"/>
    </source>
</evidence>
<dbReference type="Proteomes" id="UP000797356">
    <property type="component" value="Chromosome 3"/>
</dbReference>
<organism evidence="2 3">
    <name type="scientific">Cocos nucifera</name>
    <name type="common">Coconut palm</name>
    <dbReference type="NCBI Taxonomy" id="13894"/>
    <lineage>
        <taxon>Eukaryota</taxon>
        <taxon>Viridiplantae</taxon>
        <taxon>Streptophyta</taxon>
        <taxon>Embryophyta</taxon>
        <taxon>Tracheophyta</taxon>
        <taxon>Spermatophyta</taxon>
        <taxon>Magnoliopsida</taxon>
        <taxon>Liliopsida</taxon>
        <taxon>Arecaceae</taxon>
        <taxon>Arecoideae</taxon>
        <taxon>Cocoseae</taxon>
        <taxon>Attaleinae</taxon>
        <taxon>Cocos</taxon>
    </lineage>
</organism>